<dbReference type="STRING" id="525918.SAMN05660964_02379"/>
<evidence type="ECO:0000313" key="2">
    <source>
        <dbReference type="EMBL" id="SEA76751.1"/>
    </source>
</evidence>
<keyword evidence="1" id="KW-0812">Transmembrane</keyword>
<protein>
    <submittedName>
        <fullName evidence="2">Uncharacterized protein</fullName>
    </submittedName>
</protein>
<keyword evidence="1" id="KW-0472">Membrane</keyword>
<reference evidence="2 3" key="1">
    <citation type="submission" date="2016-10" db="EMBL/GenBank/DDBJ databases">
        <authorList>
            <person name="de Groot N.N."/>
        </authorList>
    </citation>
    <scope>NUCLEOTIDE SEQUENCE [LARGE SCALE GENOMIC DNA]</scope>
    <source>
        <strain evidence="2 3">DSM 21228</strain>
    </source>
</reference>
<dbReference type="AlphaFoldDB" id="A0A1H4DVI0"/>
<accession>A0A1H4DVI0</accession>
<evidence type="ECO:0000256" key="1">
    <source>
        <dbReference type="SAM" id="Phobius"/>
    </source>
</evidence>
<evidence type="ECO:0000313" key="3">
    <source>
        <dbReference type="Proteomes" id="UP000199397"/>
    </source>
</evidence>
<dbReference type="EMBL" id="FNQP01000013">
    <property type="protein sequence ID" value="SEA76751.1"/>
    <property type="molecule type" value="Genomic_DNA"/>
</dbReference>
<feature type="transmembrane region" description="Helical" evidence="1">
    <location>
        <begin position="130"/>
        <end position="149"/>
    </location>
</feature>
<dbReference type="Proteomes" id="UP000199397">
    <property type="component" value="Unassembled WGS sequence"/>
</dbReference>
<dbReference type="RefSeq" id="WP_093068903.1">
    <property type="nucleotide sequence ID" value="NZ_FNQP01000013.1"/>
</dbReference>
<feature type="transmembrane region" description="Helical" evidence="1">
    <location>
        <begin position="62"/>
        <end position="83"/>
    </location>
</feature>
<keyword evidence="3" id="KW-1185">Reference proteome</keyword>
<organism evidence="2 3">
    <name type="scientific">Thiothrix caldifontis</name>
    <dbReference type="NCBI Taxonomy" id="525918"/>
    <lineage>
        <taxon>Bacteria</taxon>
        <taxon>Pseudomonadati</taxon>
        <taxon>Pseudomonadota</taxon>
        <taxon>Gammaproteobacteria</taxon>
        <taxon>Thiotrichales</taxon>
        <taxon>Thiotrichaceae</taxon>
        <taxon>Thiothrix</taxon>
    </lineage>
</organism>
<name>A0A1H4DVI0_9GAMM</name>
<dbReference type="OrthoDB" id="573709at2"/>
<sequence>MDSTNRDETAYLAHNDGAVLKHMDMYQGIITRMANNSAAIKQWGLPLITAILAYVVKEKIYVLVWLSVWALLIFYLLDSYYLMLENRFRKGFNQDAVLISEDRFPRTKLFKLLPAGEVWRFYLKALTSPATWPVYFGMLTLVVVAYKLVS</sequence>
<proteinExistence type="predicted"/>
<gene>
    <name evidence="2" type="ORF">SAMN05660964_02379</name>
</gene>
<keyword evidence="1" id="KW-1133">Transmembrane helix</keyword>